<keyword evidence="3" id="KW-1185">Reference proteome</keyword>
<proteinExistence type="predicted"/>
<dbReference type="OrthoDB" id="5974323at2759"/>
<dbReference type="Proteomes" id="UP000275408">
    <property type="component" value="Unassembled WGS sequence"/>
</dbReference>
<keyword evidence="1" id="KW-0472">Membrane</keyword>
<evidence type="ECO:0000256" key="1">
    <source>
        <dbReference type="SAM" id="Phobius"/>
    </source>
</evidence>
<organism evidence="2 3">
    <name type="scientific">Pocillopora damicornis</name>
    <name type="common">Cauliflower coral</name>
    <name type="synonym">Millepora damicornis</name>
    <dbReference type="NCBI Taxonomy" id="46731"/>
    <lineage>
        <taxon>Eukaryota</taxon>
        <taxon>Metazoa</taxon>
        <taxon>Cnidaria</taxon>
        <taxon>Anthozoa</taxon>
        <taxon>Hexacorallia</taxon>
        <taxon>Scleractinia</taxon>
        <taxon>Astrocoeniina</taxon>
        <taxon>Pocilloporidae</taxon>
        <taxon>Pocillopora</taxon>
    </lineage>
</organism>
<keyword evidence="1" id="KW-0812">Transmembrane</keyword>
<protein>
    <submittedName>
        <fullName evidence="2">Uncharacterized protein</fullName>
    </submittedName>
</protein>
<name>A0A3M6URB3_POCDA</name>
<feature type="transmembrane region" description="Helical" evidence="1">
    <location>
        <begin position="6"/>
        <end position="28"/>
    </location>
</feature>
<keyword evidence="1" id="KW-1133">Transmembrane helix</keyword>
<dbReference type="EMBL" id="RCHS01000880">
    <property type="protein sequence ID" value="RMX56216.1"/>
    <property type="molecule type" value="Genomic_DNA"/>
</dbReference>
<evidence type="ECO:0000313" key="2">
    <source>
        <dbReference type="EMBL" id="RMX56216.1"/>
    </source>
</evidence>
<accession>A0A3M6URB3</accession>
<sequence length="173" mass="19150">METLDSLMIVVCVIALIILLSLIAYTWVKWHKQEAQAQMQIINQPPPPAFEVAKHQPYPPQGHFQHGYLNEAGKESPNLSGSRTFLNDDVLKQKPYTKGGRAPEFQSDKVVYHAISEKNPDTLQVGDIVFHAKGPTAENGTADGVDAGHVVFNTADESVRTRRASSHSKNTYL</sequence>
<comment type="caution">
    <text evidence="2">The sequence shown here is derived from an EMBL/GenBank/DDBJ whole genome shotgun (WGS) entry which is preliminary data.</text>
</comment>
<dbReference type="AlphaFoldDB" id="A0A3M6URB3"/>
<reference evidence="2 3" key="1">
    <citation type="journal article" date="2018" name="Sci. Rep.">
        <title>Comparative analysis of the Pocillopora damicornis genome highlights role of immune system in coral evolution.</title>
        <authorList>
            <person name="Cunning R."/>
            <person name="Bay R.A."/>
            <person name="Gillette P."/>
            <person name="Baker A.C."/>
            <person name="Traylor-Knowles N."/>
        </authorList>
    </citation>
    <scope>NUCLEOTIDE SEQUENCE [LARGE SCALE GENOMIC DNA]</scope>
    <source>
        <strain evidence="2">RSMAS</strain>
        <tissue evidence="2">Whole animal</tissue>
    </source>
</reference>
<gene>
    <name evidence="2" type="ORF">pdam_00018238</name>
</gene>
<evidence type="ECO:0000313" key="3">
    <source>
        <dbReference type="Proteomes" id="UP000275408"/>
    </source>
</evidence>